<dbReference type="RefSeq" id="WP_344704735.1">
    <property type="nucleotide sequence ID" value="NZ_BAAAZT010000075.1"/>
</dbReference>
<proteinExistence type="predicted"/>
<gene>
    <name evidence="1" type="ORF">GCM10022228_19390</name>
</gene>
<dbReference type="SUPFAM" id="SSF75169">
    <property type="entry name" value="DsrEFH-like"/>
    <property type="match status" value="1"/>
</dbReference>
<accession>A0ABP7LWT1</accession>
<name>A0ABP7LWT1_9GAMM</name>
<organism evidence="1 2">
    <name type="scientific">Halomonas cibimaris</name>
    <dbReference type="NCBI Taxonomy" id="657012"/>
    <lineage>
        <taxon>Bacteria</taxon>
        <taxon>Pseudomonadati</taxon>
        <taxon>Pseudomonadota</taxon>
        <taxon>Gammaproteobacteria</taxon>
        <taxon>Oceanospirillales</taxon>
        <taxon>Halomonadaceae</taxon>
        <taxon>Halomonas</taxon>
    </lineage>
</organism>
<reference evidence="2" key="1">
    <citation type="journal article" date="2019" name="Int. J. Syst. Evol. Microbiol.">
        <title>The Global Catalogue of Microorganisms (GCM) 10K type strain sequencing project: providing services to taxonomists for standard genome sequencing and annotation.</title>
        <authorList>
            <consortium name="The Broad Institute Genomics Platform"/>
            <consortium name="The Broad Institute Genome Sequencing Center for Infectious Disease"/>
            <person name="Wu L."/>
            <person name="Ma J."/>
        </authorList>
    </citation>
    <scope>NUCLEOTIDE SEQUENCE [LARGE SCALE GENOMIC DNA]</scope>
    <source>
        <strain evidence="2">JCM 16914</strain>
    </source>
</reference>
<dbReference type="InterPro" id="IPR007215">
    <property type="entry name" value="Sulphur_relay_TusB/DsrH"/>
</dbReference>
<dbReference type="InterPro" id="IPR027396">
    <property type="entry name" value="DsrEFH-like"/>
</dbReference>
<protein>
    <recommendedName>
        <fullName evidence="3">Sulfurtransferase complex subunit TusB</fullName>
    </recommendedName>
</protein>
<dbReference type="Gene3D" id="3.40.1260.10">
    <property type="entry name" value="DsrEFH-like"/>
    <property type="match status" value="1"/>
</dbReference>
<evidence type="ECO:0000313" key="1">
    <source>
        <dbReference type="EMBL" id="GAA3908915.1"/>
    </source>
</evidence>
<keyword evidence="2" id="KW-1185">Reference proteome</keyword>
<comment type="caution">
    <text evidence="1">The sequence shown here is derived from an EMBL/GenBank/DDBJ whole genome shotgun (WGS) entry which is preliminary data.</text>
</comment>
<dbReference type="Proteomes" id="UP001500133">
    <property type="component" value="Unassembled WGS sequence"/>
</dbReference>
<dbReference type="Pfam" id="PF04077">
    <property type="entry name" value="DsrH"/>
    <property type="match status" value="1"/>
</dbReference>
<dbReference type="NCBIfam" id="TIGR03011">
    <property type="entry name" value="sulf_tusB_dsrH"/>
    <property type="match status" value="1"/>
</dbReference>
<evidence type="ECO:0008006" key="3">
    <source>
        <dbReference type="Google" id="ProtNLM"/>
    </source>
</evidence>
<dbReference type="EMBL" id="BAAAZT010000075">
    <property type="protein sequence ID" value="GAA3908915.1"/>
    <property type="molecule type" value="Genomic_DNA"/>
</dbReference>
<evidence type="ECO:0000313" key="2">
    <source>
        <dbReference type="Proteomes" id="UP001500133"/>
    </source>
</evidence>
<dbReference type="PANTHER" id="PTHR37526">
    <property type="entry name" value="PROTEIN TUSB"/>
    <property type="match status" value="1"/>
</dbReference>
<sequence length="97" mass="10421">MILHVLNCPPSSGQAAAQALSAMAPGDVLLLIEDGVYAVLDAEWEGHRLGPEKLYALEDDVHARGLMSIANAQKVALVGMETFVALTAQTRQTISWY</sequence>
<dbReference type="PANTHER" id="PTHR37526:SF1">
    <property type="entry name" value="PROTEIN TUSB"/>
    <property type="match status" value="1"/>
</dbReference>